<dbReference type="VEuPathDB" id="FungiDB:PMAA_093880"/>
<dbReference type="InterPro" id="IPR036770">
    <property type="entry name" value="Ankyrin_rpt-contain_sf"/>
</dbReference>
<dbReference type="Pfam" id="PF13637">
    <property type="entry name" value="Ank_4"/>
    <property type="match status" value="1"/>
</dbReference>
<dbReference type="Proteomes" id="UP000001294">
    <property type="component" value="Unassembled WGS sequence"/>
</dbReference>
<feature type="transmembrane region" description="Helical" evidence="5">
    <location>
        <begin position="300"/>
        <end position="319"/>
    </location>
</feature>
<sequence length="496" mass="55056">MAESDSPIPDLSDHAESPSRVIGRRRNRLVNIIKQNDLNQLRQFIASYPPEDVIAPGTPYLEDILFHAASYGSPEALEILLEVYAAAPEIVKGFNPKFNLLIDACAAANVDVVRFILDRHGSPENRLPLGTVDLHQRDNSGDTPIIAAAGSLECFVRNTDEEDKTEWVRNRISRGHRLIYLLLDWGCSATDVVPPVPNDISPGGSQVRDSVLGVAVSRANGRLIQRLIDSGADIYLKHQHFYPFQLSLTKDHIINIIKTIPTLIWLPLVTVMGDSHYIGQLTAPEIQIVDSWISSLELQRPFDCFLTMILLGLILLTTLDPRRCTMLLWLMLGAAVASMLSLLSALYSILDLILSHGANINHAENNGRTPLHVFARNLRQVSAAKFLITHGAGFRAQDSVRETSFHAAARGFLIDHVCRSGRYEQMTTANRIRLQDEMMRALQEAAAEDTAMLTSQPNAEGKTPQDLLEETRNRWYGSDQHINPGRGRGQPVHVGA</sequence>
<dbReference type="PANTHER" id="PTHR24123:SF33">
    <property type="entry name" value="PROTEIN HOS4"/>
    <property type="match status" value="1"/>
</dbReference>
<gene>
    <name evidence="6" type="ORF">PMAA_093880</name>
</gene>
<dbReference type="PANTHER" id="PTHR24123">
    <property type="entry name" value="ANKYRIN REPEAT-CONTAINING"/>
    <property type="match status" value="1"/>
</dbReference>
<keyword evidence="2 3" id="KW-0040">ANK repeat</keyword>
<proteinExistence type="predicted"/>
<organism evidence="6 7">
    <name type="scientific">Talaromyces marneffei (strain ATCC 18224 / CBS 334.59 / QM 7333)</name>
    <name type="common">Penicillium marneffei</name>
    <dbReference type="NCBI Taxonomy" id="441960"/>
    <lineage>
        <taxon>Eukaryota</taxon>
        <taxon>Fungi</taxon>
        <taxon>Dikarya</taxon>
        <taxon>Ascomycota</taxon>
        <taxon>Pezizomycotina</taxon>
        <taxon>Eurotiomycetes</taxon>
        <taxon>Eurotiomycetidae</taxon>
        <taxon>Eurotiales</taxon>
        <taxon>Trichocomaceae</taxon>
        <taxon>Talaromyces</taxon>
        <taxon>Talaromyces sect. Talaromyces</taxon>
    </lineage>
</organism>
<evidence type="ECO:0000313" key="6">
    <source>
        <dbReference type="EMBL" id="EEA22774.1"/>
    </source>
</evidence>
<dbReference type="EMBL" id="DS995902">
    <property type="protein sequence ID" value="EEA22774.1"/>
    <property type="molecule type" value="Genomic_DNA"/>
</dbReference>
<dbReference type="HOGENOM" id="CLU_023339_0_0_1"/>
<dbReference type="PROSITE" id="PS50297">
    <property type="entry name" value="ANK_REP_REGION"/>
    <property type="match status" value="1"/>
</dbReference>
<evidence type="ECO:0000256" key="5">
    <source>
        <dbReference type="SAM" id="Phobius"/>
    </source>
</evidence>
<dbReference type="SUPFAM" id="SSF48403">
    <property type="entry name" value="Ankyrin repeat"/>
    <property type="match status" value="1"/>
</dbReference>
<keyword evidence="5" id="KW-0472">Membrane</keyword>
<evidence type="ECO:0000256" key="2">
    <source>
        <dbReference type="ARBA" id="ARBA00023043"/>
    </source>
</evidence>
<reference evidence="7" key="1">
    <citation type="journal article" date="2015" name="Genome Announc.">
        <title>Genome sequence of the AIDS-associated pathogen Penicillium marneffei (ATCC18224) and its near taxonomic relative Talaromyces stipitatus (ATCC10500).</title>
        <authorList>
            <person name="Nierman W.C."/>
            <person name="Fedorova-Abrams N.D."/>
            <person name="Andrianopoulos A."/>
        </authorList>
    </citation>
    <scope>NUCLEOTIDE SEQUENCE [LARGE SCALE GENOMIC DNA]</scope>
    <source>
        <strain evidence="7">ATCC 18224 / CBS 334.59 / QM 7333</strain>
    </source>
</reference>
<feature type="region of interest" description="Disordered" evidence="4">
    <location>
        <begin position="476"/>
        <end position="496"/>
    </location>
</feature>
<feature type="repeat" description="ANK" evidence="3">
    <location>
        <begin position="366"/>
        <end position="399"/>
    </location>
</feature>
<dbReference type="PROSITE" id="PS50088">
    <property type="entry name" value="ANK_REPEAT"/>
    <property type="match status" value="1"/>
</dbReference>
<dbReference type="AlphaFoldDB" id="B6QHC9"/>
<dbReference type="OrthoDB" id="823504at2759"/>
<feature type="region of interest" description="Disordered" evidence="4">
    <location>
        <begin position="1"/>
        <end position="20"/>
    </location>
</feature>
<evidence type="ECO:0000256" key="4">
    <source>
        <dbReference type="SAM" id="MobiDB-lite"/>
    </source>
</evidence>
<evidence type="ECO:0000313" key="7">
    <source>
        <dbReference type="Proteomes" id="UP000001294"/>
    </source>
</evidence>
<dbReference type="InterPro" id="IPR051165">
    <property type="entry name" value="Multifunctional_ANK_Repeat"/>
</dbReference>
<keyword evidence="5" id="KW-0812">Transmembrane</keyword>
<name>B6QHC9_TALMQ</name>
<evidence type="ECO:0000256" key="1">
    <source>
        <dbReference type="ARBA" id="ARBA00022737"/>
    </source>
</evidence>
<keyword evidence="5" id="KW-1133">Transmembrane helix</keyword>
<evidence type="ECO:0000256" key="3">
    <source>
        <dbReference type="PROSITE-ProRule" id="PRU00023"/>
    </source>
</evidence>
<keyword evidence="1" id="KW-0677">Repeat</keyword>
<dbReference type="SMART" id="SM00248">
    <property type="entry name" value="ANK"/>
    <property type="match status" value="5"/>
</dbReference>
<dbReference type="Gene3D" id="1.25.40.20">
    <property type="entry name" value="Ankyrin repeat-containing domain"/>
    <property type="match status" value="2"/>
</dbReference>
<dbReference type="PhylomeDB" id="B6QHC9"/>
<dbReference type="InterPro" id="IPR002110">
    <property type="entry name" value="Ankyrin_rpt"/>
</dbReference>
<keyword evidence="7" id="KW-1185">Reference proteome</keyword>
<feature type="transmembrane region" description="Helical" evidence="5">
    <location>
        <begin position="326"/>
        <end position="350"/>
    </location>
</feature>
<protein>
    <submittedName>
        <fullName evidence="6">Uncharacterized protein</fullName>
    </submittedName>
</protein>
<accession>B6QHC9</accession>